<dbReference type="EC" id="3.1.21.-" evidence="5"/>
<evidence type="ECO:0000313" key="5">
    <source>
        <dbReference type="EMBL" id="KPA88351.1"/>
    </source>
</evidence>
<dbReference type="PATRIC" id="fig|50340.43.peg.2832"/>
<dbReference type="InterPro" id="IPR032466">
    <property type="entry name" value="Metal_Hydrolase"/>
</dbReference>
<evidence type="ECO:0000256" key="4">
    <source>
        <dbReference type="PIRSR" id="PIRSR005902-1"/>
    </source>
</evidence>
<feature type="binding site" evidence="4">
    <location>
        <position position="133"/>
    </location>
    <ligand>
        <name>a divalent metal cation</name>
        <dbReference type="ChEBI" id="CHEBI:60240"/>
        <label>2</label>
    </ligand>
</feature>
<proteinExistence type="inferred from homology"/>
<keyword evidence="3 5" id="KW-0378">Hydrolase</keyword>
<evidence type="ECO:0000256" key="1">
    <source>
        <dbReference type="ARBA" id="ARBA00009275"/>
    </source>
</evidence>
<dbReference type="OrthoDB" id="9810005at2"/>
<dbReference type="EMBL" id="JSYZ01000020">
    <property type="protein sequence ID" value="KPA88351.1"/>
    <property type="molecule type" value="Genomic_DNA"/>
</dbReference>
<dbReference type="PROSITE" id="PS01137">
    <property type="entry name" value="TATD_1"/>
    <property type="match status" value="1"/>
</dbReference>
<gene>
    <name evidence="5" type="ORF">PF66_05121</name>
</gene>
<feature type="binding site" evidence="4">
    <location>
        <position position="207"/>
    </location>
    <ligand>
        <name>a divalent metal cation</name>
        <dbReference type="ChEBI" id="CHEBI:60240"/>
        <label>1</label>
    </ligand>
</feature>
<comment type="similarity">
    <text evidence="1">Belongs to the metallo-dependent hydrolases superfamily. TatD-type hydrolase family.</text>
</comment>
<dbReference type="GO" id="GO:0005829">
    <property type="term" value="C:cytosol"/>
    <property type="evidence" value="ECO:0007669"/>
    <property type="project" value="TreeGrafter"/>
</dbReference>
<evidence type="ECO:0000313" key="6">
    <source>
        <dbReference type="Proteomes" id="UP000037931"/>
    </source>
</evidence>
<dbReference type="Pfam" id="PF01026">
    <property type="entry name" value="TatD_DNase"/>
    <property type="match status" value="1"/>
</dbReference>
<keyword evidence="6" id="KW-1185">Reference proteome</keyword>
<dbReference type="InterPro" id="IPR001130">
    <property type="entry name" value="TatD-like"/>
</dbReference>
<dbReference type="FunFam" id="3.20.20.140:FF:000005">
    <property type="entry name" value="TatD family hydrolase"/>
    <property type="match status" value="1"/>
</dbReference>
<feature type="binding site" evidence="4">
    <location>
        <position position="7"/>
    </location>
    <ligand>
        <name>a divalent metal cation</name>
        <dbReference type="ChEBI" id="CHEBI:60240"/>
        <label>1</label>
    </ligand>
</feature>
<dbReference type="PIRSF" id="PIRSF005902">
    <property type="entry name" value="DNase_TatD"/>
    <property type="match status" value="1"/>
</dbReference>
<feature type="binding site" evidence="4">
    <location>
        <position position="97"/>
    </location>
    <ligand>
        <name>a divalent metal cation</name>
        <dbReference type="ChEBI" id="CHEBI:60240"/>
        <label>1</label>
    </ligand>
</feature>
<dbReference type="CDD" id="cd01310">
    <property type="entry name" value="TatD_DNAse"/>
    <property type="match status" value="1"/>
</dbReference>
<name>A0A0N0E214_9PSED</name>
<dbReference type="RefSeq" id="WP_054064121.1">
    <property type="nucleotide sequence ID" value="NZ_JSYZ01000020.1"/>
</dbReference>
<feature type="binding site" evidence="4">
    <location>
        <position position="9"/>
    </location>
    <ligand>
        <name>a divalent metal cation</name>
        <dbReference type="ChEBI" id="CHEBI:60240"/>
        <label>1</label>
    </ligand>
</feature>
<dbReference type="InterPro" id="IPR018228">
    <property type="entry name" value="DNase_TatD-rel_CS"/>
</dbReference>
<organism evidence="5 6">
    <name type="scientific">Pseudomonas asplenii</name>
    <dbReference type="NCBI Taxonomy" id="53407"/>
    <lineage>
        <taxon>Bacteria</taxon>
        <taxon>Pseudomonadati</taxon>
        <taxon>Pseudomonadota</taxon>
        <taxon>Gammaproteobacteria</taxon>
        <taxon>Pseudomonadales</taxon>
        <taxon>Pseudomonadaceae</taxon>
        <taxon>Pseudomonas</taxon>
    </lineage>
</organism>
<dbReference type="AlphaFoldDB" id="A0A0N0E214"/>
<evidence type="ECO:0000256" key="3">
    <source>
        <dbReference type="ARBA" id="ARBA00022801"/>
    </source>
</evidence>
<dbReference type="GO" id="GO:0046872">
    <property type="term" value="F:metal ion binding"/>
    <property type="evidence" value="ECO:0007669"/>
    <property type="project" value="UniProtKB-KW"/>
</dbReference>
<reference evidence="5 6" key="1">
    <citation type="journal article" date="2015" name="PLoS ONE">
        <title>Rice-Infecting Pseudomonas Genomes Are Highly Accessorized and Harbor Multiple Putative Virulence Mechanisms to Cause Sheath Brown Rot.</title>
        <authorList>
            <person name="Quibod I.L."/>
            <person name="Grande G."/>
            <person name="Oreiro E.G."/>
            <person name="Borja F.N."/>
            <person name="Dossa G.S."/>
            <person name="Mauleon R."/>
            <person name="Cruz C.V."/>
            <person name="Oliva R."/>
        </authorList>
    </citation>
    <scope>NUCLEOTIDE SEQUENCE [LARGE SCALE GENOMIC DNA]</scope>
    <source>
        <strain evidence="5 6">IRRI 6609</strain>
    </source>
</reference>
<dbReference type="PANTHER" id="PTHR46124:SF3">
    <property type="entry name" value="HYDROLASE"/>
    <property type="match status" value="1"/>
</dbReference>
<dbReference type="GO" id="GO:0016788">
    <property type="term" value="F:hydrolase activity, acting on ester bonds"/>
    <property type="evidence" value="ECO:0007669"/>
    <property type="project" value="InterPro"/>
</dbReference>
<feature type="binding site" evidence="4">
    <location>
        <position position="157"/>
    </location>
    <ligand>
        <name>a divalent metal cation</name>
        <dbReference type="ChEBI" id="CHEBI:60240"/>
        <label>2</label>
    </ligand>
</feature>
<comment type="caution">
    <text evidence="5">The sequence shown here is derived from an EMBL/GenBank/DDBJ whole genome shotgun (WGS) entry which is preliminary data.</text>
</comment>
<dbReference type="STRING" id="50340.PF66_05121"/>
<evidence type="ECO:0000256" key="2">
    <source>
        <dbReference type="ARBA" id="ARBA00022723"/>
    </source>
</evidence>
<dbReference type="Proteomes" id="UP000037931">
    <property type="component" value="Unassembled WGS sequence"/>
</dbReference>
<accession>A0A0N0E214</accession>
<keyword evidence="2 4" id="KW-0479">Metal-binding</keyword>
<dbReference type="Gene3D" id="3.20.20.140">
    <property type="entry name" value="Metal-dependent hydrolases"/>
    <property type="match status" value="1"/>
</dbReference>
<dbReference type="SUPFAM" id="SSF51556">
    <property type="entry name" value="Metallo-dependent hydrolases"/>
    <property type="match status" value="1"/>
</dbReference>
<sequence>MELIDTHTHLDFPDFDADRDALLERSRALGVGRMVVLGVYRDNWQRVWELVQGDRQLHAALGLHPVYLDDHRPDDVSALRDWLGRLAGHPQLCAVGEFGLDYFLPQLDRERQQALFEAQLQLAAEFNLPALLHVRRSHAATIATLKRFRLARGGIIHAFAGSREEAREYLRLGFRLGLGGAGTWPQARRLGKVIADLPLEAVVLETDSPDMAPVMYPGLRNSPEHLPAICAALAELMGISPQALAAASTANACAVFNWSTNPA</sequence>
<dbReference type="PANTHER" id="PTHR46124">
    <property type="entry name" value="D-AMINOACYL-TRNA DEACYLASE"/>
    <property type="match status" value="1"/>
</dbReference>
<protein>
    <submittedName>
        <fullName evidence="5">Mg-dependent DNase</fullName>
        <ecNumber evidence="5">3.1.21.-</ecNumber>
    </submittedName>
</protein>